<dbReference type="NCBIfam" id="TIGR03302">
    <property type="entry name" value="OM_YfiO"/>
    <property type="match status" value="1"/>
</dbReference>
<keyword evidence="3 4" id="KW-0998">Cell outer membrane</keyword>
<feature type="domain" description="Outer membrane lipoprotein BamD-like" evidence="6">
    <location>
        <begin position="35"/>
        <end position="239"/>
    </location>
</feature>
<accession>A0A2U2ALP3</accession>
<comment type="caution">
    <text evidence="7">The sequence shown here is derived from an EMBL/GenBank/DDBJ whole genome shotgun (WGS) entry which is preliminary data.</text>
</comment>
<evidence type="ECO:0000256" key="5">
    <source>
        <dbReference type="SAM" id="SignalP"/>
    </source>
</evidence>
<dbReference type="CDD" id="cd15830">
    <property type="entry name" value="BamD"/>
    <property type="match status" value="1"/>
</dbReference>
<comment type="similarity">
    <text evidence="4">Belongs to the BamD family.</text>
</comment>
<comment type="subunit">
    <text evidence="4">Part of the Bam complex.</text>
</comment>
<dbReference type="SUPFAM" id="SSF48452">
    <property type="entry name" value="TPR-like"/>
    <property type="match status" value="1"/>
</dbReference>
<gene>
    <name evidence="4" type="primary">bamD</name>
    <name evidence="7" type="ORF">DC082_00855</name>
</gene>
<evidence type="ECO:0000313" key="8">
    <source>
        <dbReference type="Proteomes" id="UP000244948"/>
    </source>
</evidence>
<reference evidence="7 8" key="1">
    <citation type="journal article" date="2018" name="Genome Announc.">
        <title>Ignatzschineria cameli sp. nov., isolated from necrotic foot tissue of dromedaries (Camelus dromedarius) and associated maggots (Wohlfahrtia species) in Dubai.</title>
        <authorList>
            <person name="Tsang C.C."/>
            <person name="Tang J.Y."/>
            <person name="Fong J.Y."/>
            <person name="Kinne J."/>
            <person name="Lee H.H."/>
            <person name="Joseph M."/>
            <person name="Jose S."/>
            <person name="Schuster R.K."/>
            <person name="Tang Y."/>
            <person name="Sivakumar S."/>
            <person name="Chen J.H."/>
            <person name="Teng J.L."/>
            <person name="Lau S.K."/>
            <person name="Wernery U."/>
            <person name="Woo P.C."/>
        </authorList>
    </citation>
    <scope>NUCLEOTIDE SEQUENCE [LARGE SCALE GENOMIC DNA]</scope>
    <source>
        <strain evidence="7 8">KCTC 22643</strain>
    </source>
</reference>
<keyword evidence="4" id="KW-0449">Lipoprotein</keyword>
<sequence>MKAKTLKIFMILITAGVISACGSTSAKKDDKYYAMTGQDLLEEGNKNLEGASYEVAVQHYEAIEARFPNTSLAEQAKLNKIYAHYHNRDHDKALAEIDTFIRLYPHHESIDYLYYMQGLINFDRARSILDKLLPPDRAKIDQNQMKESLQSFMTVIERYPDGDYAEDSAERVIYLRNLLAEAEIHKAKFYLDRHAYVGAANRAQYVLDNYDATTSVSDALYIQAKAYQALGLDELSQKSLAVLLHNFPYDKRLVEFGYTITPTGAVLTESVVEE</sequence>
<organism evidence="7 8">
    <name type="scientific">Ignatzschineria indica</name>
    <dbReference type="NCBI Taxonomy" id="472583"/>
    <lineage>
        <taxon>Bacteria</taxon>
        <taxon>Pseudomonadati</taxon>
        <taxon>Pseudomonadota</taxon>
        <taxon>Gammaproteobacteria</taxon>
        <taxon>Cardiobacteriales</taxon>
        <taxon>Ignatzschineriaceae</taxon>
        <taxon>Ignatzschineria</taxon>
    </lineage>
</organism>
<proteinExistence type="inferred from homology"/>
<feature type="chain" id="PRO_5015792171" description="Outer membrane protein assembly factor BamD" evidence="5">
    <location>
        <begin position="21"/>
        <end position="274"/>
    </location>
</feature>
<feature type="signal peptide" evidence="5">
    <location>
        <begin position="1"/>
        <end position="20"/>
    </location>
</feature>
<dbReference type="InterPro" id="IPR017689">
    <property type="entry name" value="BamD"/>
</dbReference>
<dbReference type="GO" id="GO:0051205">
    <property type="term" value="P:protein insertion into membrane"/>
    <property type="evidence" value="ECO:0007669"/>
    <property type="project" value="UniProtKB-UniRule"/>
</dbReference>
<evidence type="ECO:0000256" key="1">
    <source>
        <dbReference type="ARBA" id="ARBA00022729"/>
    </source>
</evidence>
<evidence type="ECO:0000313" key="7">
    <source>
        <dbReference type="EMBL" id="PWD84129.1"/>
    </source>
</evidence>
<comment type="function">
    <text evidence="4">Part of the outer membrane protein assembly complex, which is involved in assembly and insertion of beta-barrel proteins into the outer membrane.</text>
</comment>
<protein>
    <recommendedName>
        <fullName evidence="4">Outer membrane protein assembly factor BamD</fullName>
    </recommendedName>
</protein>
<dbReference type="EMBL" id="QEWR01000002">
    <property type="protein sequence ID" value="PWD84129.1"/>
    <property type="molecule type" value="Genomic_DNA"/>
</dbReference>
<keyword evidence="4" id="KW-0564">Palmitate</keyword>
<dbReference type="HAMAP" id="MF_00922">
    <property type="entry name" value="OM_assembly_BamD"/>
    <property type="match status" value="1"/>
</dbReference>
<dbReference type="PROSITE" id="PS51257">
    <property type="entry name" value="PROKAR_LIPOPROTEIN"/>
    <property type="match status" value="1"/>
</dbReference>
<keyword evidence="1 4" id="KW-0732">Signal</keyword>
<evidence type="ECO:0000256" key="4">
    <source>
        <dbReference type="HAMAP-Rule" id="MF_00922"/>
    </source>
</evidence>
<keyword evidence="2 4" id="KW-0472">Membrane</keyword>
<dbReference type="InterPro" id="IPR039565">
    <property type="entry name" value="BamD-like"/>
</dbReference>
<keyword evidence="8" id="KW-1185">Reference proteome</keyword>
<dbReference type="InterPro" id="IPR011990">
    <property type="entry name" value="TPR-like_helical_dom_sf"/>
</dbReference>
<dbReference type="Pfam" id="PF13525">
    <property type="entry name" value="YfiO"/>
    <property type="match status" value="1"/>
</dbReference>
<dbReference type="GO" id="GO:0009279">
    <property type="term" value="C:cell outer membrane"/>
    <property type="evidence" value="ECO:0007669"/>
    <property type="project" value="UniProtKB-SubCell"/>
</dbReference>
<evidence type="ECO:0000259" key="6">
    <source>
        <dbReference type="Pfam" id="PF13525"/>
    </source>
</evidence>
<name>A0A2U2ALP3_9GAMM</name>
<comment type="subcellular location">
    <subcellularLocation>
        <location evidence="4">Cell outer membrane</location>
        <topology evidence="4">Lipid-anchor</topology>
    </subcellularLocation>
</comment>
<dbReference type="RefSeq" id="WP_109235335.1">
    <property type="nucleotide sequence ID" value="NZ_JBHUNH010000014.1"/>
</dbReference>
<evidence type="ECO:0000256" key="2">
    <source>
        <dbReference type="ARBA" id="ARBA00023136"/>
    </source>
</evidence>
<dbReference type="Proteomes" id="UP000244948">
    <property type="component" value="Unassembled WGS sequence"/>
</dbReference>
<dbReference type="Gene3D" id="1.25.40.10">
    <property type="entry name" value="Tetratricopeptide repeat domain"/>
    <property type="match status" value="1"/>
</dbReference>
<dbReference type="GO" id="GO:0043165">
    <property type="term" value="P:Gram-negative-bacterium-type cell outer membrane assembly"/>
    <property type="evidence" value="ECO:0007669"/>
    <property type="project" value="UniProtKB-UniRule"/>
</dbReference>
<dbReference type="AlphaFoldDB" id="A0A2U2ALP3"/>
<evidence type="ECO:0000256" key="3">
    <source>
        <dbReference type="ARBA" id="ARBA00023237"/>
    </source>
</evidence>